<dbReference type="RefSeq" id="WP_016959229.1">
    <property type="nucleotide sequence ID" value="NZ_AJWN02000094.1"/>
</dbReference>
<keyword evidence="6" id="KW-1185">Reference proteome</keyword>
<dbReference type="PRINTS" id="PR00598">
    <property type="entry name" value="HTHMARR"/>
</dbReference>
<dbReference type="Proteomes" id="UP000095039">
    <property type="component" value="Unassembled WGS sequence"/>
</dbReference>
<organism evidence="5 6">
    <name type="scientific">Enterovibrio norvegicus FF-454</name>
    <dbReference type="NCBI Taxonomy" id="1185651"/>
    <lineage>
        <taxon>Bacteria</taxon>
        <taxon>Pseudomonadati</taxon>
        <taxon>Pseudomonadota</taxon>
        <taxon>Gammaproteobacteria</taxon>
        <taxon>Vibrionales</taxon>
        <taxon>Vibrionaceae</taxon>
        <taxon>Enterovibrio</taxon>
    </lineage>
</organism>
<sequence>MGPKHIDQICFNLYSTSSMITQAYKPLLEPFKLTYPQFVVMMSLWQEQNVSVTELAQSVGLSKATVTPIIKRLQSVGYVTKTLVEGNERQKSVALTDEGKKLARAGKKVAKQALCATGLTESEADTMISLSQKIRQNLAS</sequence>
<evidence type="ECO:0000256" key="3">
    <source>
        <dbReference type="ARBA" id="ARBA00023163"/>
    </source>
</evidence>
<reference evidence="5 6" key="1">
    <citation type="journal article" date="2012" name="Science">
        <title>Ecological populations of bacteria act as socially cohesive units of antibiotic production and resistance.</title>
        <authorList>
            <person name="Cordero O.X."/>
            <person name="Wildschutte H."/>
            <person name="Kirkup B."/>
            <person name="Proehl S."/>
            <person name="Ngo L."/>
            <person name="Hussain F."/>
            <person name="Le Roux F."/>
            <person name="Mincer T."/>
            <person name="Polz M.F."/>
        </authorList>
    </citation>
    <scope>NUCLEOTIDE SEQUENCE [LARGE SCALE GENOMIC DNA]</scope>
    <source>
        <strain evidence="5 6">FF-454</strain>
    </source>
</reference>
<dbReference type="GO" id="GO:0043565">
    <property type="term" value="F:sequence-specific DNA binding"/>
    <property type="evidence" value="ECO:0007669"/>
    <property type="project" value="InterPro"/>
</dbReference>
<dbReference type="InterPro" id="IPR011991">
    <property type="entry name" value="ArsR-like_HTH"/>
</dbReference>
<dbReference type="InterPro" id="IPR000485">
    <property type="entry name" value="AsnC-type_HTH_dom"/>
</dbReference>
<dbReference type="SUPFAM" id="SSF46785">
    <property type="entry name" value="Winged helix' DNA-binding domain"/>
    <property type="match status" value="1"/>
</dbReference>
<feature type="domain" description="HTH marR-type" evidence="4">
    <location>
        <begin position="6"/>
        <end position="136"/>
    </location>
</feature>
<dbReference type="GO" id="GO:0003700">
    <property type="term" value="F:DNA-binding transcription factor activity"/>
    <property type="evidence" value="ECO:0007669"/>
    <property type="project" value="InterPro"/>
</dbReference>
<proteinExistence type="predicted"/>
<gene>
    <name evidence="5" type="ORF">A1OK_15490</name>
</gene>
<protein>
    <submittedName>
        <fullName evidence="5">Transcriptional regulator</fullName>
    </submittedName>
</protein>
<dbReference type="PROSITE" id="PS50995">
    <property type="entry name" value="HTH_MARR_2"/>
    <property type="match status" value="1"/>
</dbReference>
<dbReference type="CDD" id="cd00090">
    <property type="entry name" value="HTH_ARSR"/>
    <property type="match status" value="1"/>
</dbReference>
<dbReference type="AlphaFoldDB" id="A0A1E5BYN9"/>
<comment type="caution">
    <text evidence="5">The sequence shown here is derived from an EMBL/GenBank/DDBJ whole genome shotgun (WGS) entry which is preliminary data.</text>
</comment>
<dbReference type="InterPro" id="IPR036388">
    <property type="entry name" value="WH-like_DNA-bd_sf"/>
</dbReference>
<name>A0A1E5BYN9_9GAMM</name>
<dbReference type="EMBL" id="AJWN02000094">
    <property type="protein sequence ID" value="OEE58396.1"/>
    <property type="molecule type" value="Genomic_DNA"/>
</dbReference>
<keyword evidence="3" id="KW-0804">Transcription</keyword>
<evidence type="ECO:0000256" key="2">
    <source>
        <dbReference type="ARBA" id="ARBA00023125"/>
    </source>
</evidence>
<dbReference type="PRINTS" id="PR00033">
    <property type="entry name" value="HTHASNC"/>
</dbReference>
<dbReference type="InterPro" id="IPR000835">
    <property type="entry name" value="HTH_MarR-typ"/>
</dbReference>
<accession>A0A1E5BYN9</accession>
<evidence type="ECO:0000313" key="6">
    <source>
        <dbReference type="Proteomes" id="UP000095039"/>
    </source>
</evidence>
<evidence type="ECO:0000259" key="4">
    <source>
        <dbReference type="PROSITE" id="PS50995"/>
    </source>
</evidence>
<dbReference type="Gene3D" id="1.10.10.10">
    <property type="entry name" value="Winged helix-like DNA-binding domain superfamily/Winged helix DNA-binding domain"/>
    <property type="match status" value="1"/>
</dbReference>
<evidence type="ECO:0000313" key="5">
    <source>
        <dbReference type="EMBL" id="OEE58396.1"/>
    </source>
</evidence>
<keyword evidence="1" id="KW-0805">Transcription regulation</keyword>
<dbReference type="Pfam" id="PF01047">
    <property type="entry name" value="MarR"/>
    <property type="match status" value="1"/>
</dbReference>
<evidence type="ECO:0000256" key="1">
    <source>
        <dbReference type="ARBA" id="ARBA00023015"/>
    </source>
</evidence>
<keyword evidence="2" id="KW-0238">DNA-binding</keyword>
<dbReference type="InterPro" id="IPR036390">
    <property type="entry name" value="WH_DNA-bd_sf"/>
</dbReference>
<dbReference type="PANTHER" id="PTHR42756:SF1">
    <property type="entry name" value="TRANSCRIPTIONAL REPRESSOR OF EMRAB OPERON"/>
    <property type="match status" value="1"/>
</dbReference>
<dbReference type="SMART" id="SM00347">
    <property type="entry name" value="HTH_MARR"/>
    <property type="match status" value="1"/>
</dbReference>
<dbReference type="PANTHER" id="PTHR42756">
    <property type="entry name" value="TRANSCRIPTIONAL REGULATOR, MARR"/>
    <property type="match status" value="1"/>
</dbReference>